<reference evidence="3 4" key="1">
    <citation type="submission" date="2019-05" db="EMBL/GenBank/DDBJ databases">
        <title>Draft Genome Sequences of Six Type Strains of the Genus Massilia.</title>
        <authorList>
            <person name="Miess H."/>
            <person name="Frediansyhah A."/>
            <person name="Gross H."/>
        </authorList>
    </citation>
    <scope>NUCLEOTIDE SEQUENCE [LARGE SCALE GENOMIC DNA]</scope>
    <source>
        <strain evidence="3 4">DSMZ 26121</strain>
    </source>
</reference>
<keyword evidence="4" id="KW-1185">Reference proteome</keyword>
<evidence type="ECO:0000313" key="3">
    <source>
        <dbReference type="EMBL" id="QCP12821.1"/>
    </source>
</evidence>
<proteinExistence type="predicted"/>
<evidence type="ECO:0000313" key="2">
    <source>
        <dbReference type="EMBL" id="MBB3223753.1"/>
    </source>
</evidence>
<evidence type="ECO:0000256" key="1">
    <source>
        <dbReference type="SAM" id="MobiDB-lite"/>
    </source>
</evidence>
<sequence length="455" mass="48739">MTLPPNEYSRPSNWQDFERLSIALLSAAYETRMRRWGSAGQRKNGVDAWAKAADGRVIALRIEGRTERYGQALAPADIDVALAEAASFPHPVDEFIVLSAGPDDAGVQAHTAALTARRKTAGQSSVVVWGWPTICTHIGQQPKVRNVFYGHEVQSSPKRKLALLAAAFLIVAGGAGSLFLGKNAIDASKATPPNAAANVGNIAANLEELTGTYRQCQALLDKNVFTFTHELAETCRDPAASQLAALSKKVDRQKSGFDAQVQAELARLLAIFHEDVREAVALTSVAHAFDTAVVQSMKDGCAPGAANQRNSPAVKQAGAAAVTAQLRYYYLLKDFVIPEMAVATEILQLHASGAPSPEKMKAAAGRMEQLLTERTAYAPRETRWPFTASSAKHETTRDAAPGAEQQSDTREEALWRGVLAQSSTQSLRGRSKDIDALIACGALKEDARALAQPGS</sequence>
<name>A0A4V1EDZ7_9BURK</name>
<dbReference type="RefSeq" id="WP_137315649.1">
    <property type="nucleotide sequence ID" value="NZ_CP040017.1"/>
</dbReference>
<dbReference type="EMBL" id="CP040017">
    <property type="protein sequence ID" value="QCP12821.1"/>
    <property type="molecule type" value="Genomic_DNA"/>
</dbReference>
<accession>A0A4V1EDZ7</accession>
<dbReference type="OrthoDB" id="8912424at2"/>
<protein>
    <submittedName>
        <fullName evidence="2">Uncharacterized protein</fullName>
    </submittedName>
</protein>
<evidence type="ECO:0000313" key="4">
    <source>
        <dbReference type="Proteomes" id="UP000298763"/>
    </source>
</evidence>
<reference evidence="2 5" key="2">
    <citation type="submission" date="2020-08" db="EMBL/GenBank/DDBJ databases">
        <title>Genomic Encyclopedia of Type Strains, Phase III (KMG-III): the genomes of soil and plant-associated and newly described type strains.</title>
        <authorList>
            <person name="Whitman W."/>
        </authorList>
    </citation>
    <scope>NUCLEOTIDE SEQUENCE [LARGE SCALE GENOMIC DNA]</scope>
    <source>
        <strain evidence="2 5">CECT 7753</strain>
    </source>
</reference>
<gene>
    <name evidence="3" type="ORF">FCL38_22045</name>
    <name evidence="2" type="ORF">FHS02_004606</name>
</gene>
<organism evidence="2 5">
    <name type="scientific">Pseudoduganella umbonata</name>
    <dbReference type="NCBI Taxonomy" id="864828"/>
    <lineage>
        <taxon>Bacteria</taxon>
        <taxon>Pseudomonadati</taxon>
        <taxon>Pseudomonadota</taxon>
        <taxon>Betaproteobacteria</taxon>
        <taxon>Burkholderiales</taxon>
        <taxon>Oxalobacteraceae</taxon>
        <taxon>Telluria group</taxon>
        <taxon>Pseudoduganella</taxon>
    </lineage>
</organism>
<feature type="region of interest" description="Disordered" evidence="1">
    <location>
        <begin position="381"/>
        <end position="411"/>
    </location>
</feature>
<dbReference type="Proteomes" id="UP000584325">
    <property type="component" value="Unassembled WGS sequence"/>
</dbReference>
<evidence type="ECO:0000313" key="5">
    <source>
        <dbReference type="Proteomes" id="UP000584325"/>
    </source>
</evidence>
<dbReference type="AlphaFoldDB" id="A0A4V1EDZ7"/>
<dbReference type="Proteomes" id="UP000298763">
    <property type="component" value="Chromosome"/>
</dbReference>
<dbReference type="EMBL" id="JACHXS010000010">
    <property type="protein sequence ID" value="MBB3223753.1"/>
    <property type="molecule type" value="Genomic_DNA"/>
</dbReference>